<evidence type="ECO:0000259" key="6">
    <source>
        <dbReference type="PROSITE" id="PS50126"/>
    </source>
</evidence>
<dbReference type="CDD" id="cd05693">
    <property type="entry name" value="S1_Rrp5_repeat_hs1_sc1"/>
    <property type="match status" value="1"/>
</dbReference>
<dbReference type="InterPro" id="IPR003107">
    <property type="entry name" value="HAT"/>
</dbReference>
<feature type="region of interest" description="Disordered" evidence="5">
    <location>
        <begin position="1511"/>
        <end position="1560"/>
    </location>
</feature>
<dbReference type="RefSeq" id="XP_014667836.1">
    <property type="nucleotide sequence ID" value="XM_014812350.1"/>
</dbReference>
<dbReference type="Proteomes" id="UP000695022">
    <property type="component" value="Unplaced"/>
</dbReference>
<dbReference type="PANTHER" id="PTHR23270">
    <property type="entry name" value="PROGRAMMED CELL DEATH PROTEIN 11 PRE-RRNA PROCESSING PROTEIN RRP5"/>
    <property type="match status" value="1"/>
</dbReference>
<feature type="domain" description="S1 motif" evidence="6">
    <location>
        <begin position="337"/>
        <end position="403"/>
    </location>
</feature>
<dbReference type="InterPro" id="IPR057302">
    <property type="entry name" value="Rrp5_S1"/>
</dbReference>
<dbReference type="PROSITE" id="PS50126">
    <property type="entry name" value="S1"/>
    <property type="match status" value="12"/>
</dbReference>
<name>A0ABM1E6L5_PRICU</name>
<gene>
    <name evidence="8" type="primary">LOC106809310</name>
</gene>
<feature type="domain" description="S1 motif" evidence="6">
    <location>
        <begin position="1190"/>
        <end position="1259"/>
    </location>
</feature>
<feature type="domain" description="S1 motif" evidence="6">
    <location>
        <begin position="782"/>
        <end position="851"/>
    </location>
</feature>
<keyword evidence="4" id="KW-0539">Nucleus</keyword>
<keyword evidence="3" id="KW-0677">Repeat</keyword>
<dbReference type="InterPro" id="IPR048059">
    <property type="entry name" value="Rrp5_S1_rpt_hs1_sc1"/>
</dbReference>
<feature type="domain" description="S1 motif" evidence="6">
    <location>
        <begin position="898"/>
        <end position="961"/>
    </location>
</feature>
<keyword evidence="2" id="KW-0698">rRNA processing</keyword>
<dbReference type="SUPFAM" id="SSF48452">
    <property type="entry name" value="TPR-like"/>
    <property type="match status" value="1"/>
</dbReference>
<feature type="domain" description="S1 motif" evidence="6">
    <location>
        <begin position="603"/>
        <end position="672"/>
    </location>
</feature>
<evidence type="ECO:0000313" key="7">
    <source>
        <dbReference type="Proteomes" id="UP000695022"/>
    </source>
</evidence>
<feature type="compositionally biased region" description="Basic residues" evidence="5">
    <location>
        <begin position="86"/>
        <end position="104"/>
    </location>
</feature>
<evidence type="ECO:0000256" key="3">
    <source>
        <dbReference type="ARBA" id="ARBA00022737"/>
    </source>
</evidence>
<feature type="domain" description="S1 motif" evidence="6">
    <location>
        <begin position="425"/>
        <end position="497"/>
    </location>
</feature>
<dbReference type="PANTHER" id="PTHR23270:SF10">
    <property type="entry name" value="PROTEIN RRP5 HOMOLOG"/>
    <property type="match status" value="1"/>
</dbReference>
<proteinExistence type="predicted"/>
<dbReference type="GeneID" id="106809310"/>
<evidence type="ECO:0000256" key="2">
    <source>
        <dbReference type="ARBA" id="ARBA00022552"/>
    </source>
</evidence>
<evidence type="ECO:0000256" key="5">
    <source>
        <dbReference type="SAM" id="MobiDB-lite"/>
    </source>
</evidence>
<feature type="domain" description="S1 motif" evidence="6">
    <location>
        <begin position="690"/>
        <end position="760"/>
    </location>
</feature>
<feature type="domain" description="S1 motif" evidence="6">
    <location>
        <begin position="1361"/>
        <end position="1432"/>
    </location>
</feature>
<dbReference type="Pfam" id="PF23240">
    <property type="entry name" value="HAT_PRP39_N"/>
    <property type="match status" value="1"/>
</dbReference>
<feature type="domain" description="S1 motif" evidence="6">
    <location>
        <begin position="514"/>
        <end position="583"/>
    </location>
</feature>
<dbReference type="Gene3D" id="1.25.40.10">
    <property type="entry name" value="Tetratricopeptide repeat domain"/>
    <property type="match status" value="2"/>
</dbReference>
<dbReference type="InterPro" id="IPR057301">
    <property type="entry name" value="Rrp5_OB_4th"/>
</dbReference>
<protein>
    <submittedName>
        <fullName evidence="8">Protein RRP5 homolog</fullName>
    </submittedName>
</protein>
<feature type="region of interest" description="Disordered" evidence="5">
    <location>
        <begin position="1444"/>
        <end position="1478"/>
    </location>
</feature>
<dbReference type="InterPro" id="IPR003029">
    <property type="entry name" value="S1_domain"/>
</dbReference>
<sequence>MAIADEDAFPRGGKRAKQVHGESIISISSHHEVELASTASNPKHVSGKSKKSKGSGQTEKQDSTKAEDNEIDTDLLKFQDESTGKSSKKWKTMLREKVRKKPVTPKKSSPAKVDSVGSGQVQLSYKTITPGMLILGCIKEVHDFELIVSLPGGIAGVVDIGNISDAYTHLLQNLTKGCSAEVEDLRSMYHLFRVGQLLRCKIIEVVEMEQGKKKVILTISPQVVNEYVGISGLRNRMTLSASVVSVEDHGYVMDIGVKGIQAFLNSNDASKFIEEYNSGESLAVGQHVTCALCINDSNKSTAPLRSVNLTADPAAVCKAMLNKSGNANVKLHAIVPGMVTETTVQKVMETGVIVKFLTYTGFVHHTQLKGVYESPSKYREEQKVKACVLHVHPTSKEIGLTFSLPATNPLQTMSPATMFPGLAVGDKFSEACVVRVDKGRGVYLQLNEKTYGFASLSNLTDKAGITGIPDGFSMGSSHKCRIIDFDPMDKVVVVALKKSVFEQQFLRYHDIAVGSVVKCIVRGFHQAGMSVKLSDRIFGFVPNLHSADVALTNPARKYKKGNKLTCRVLMCDTEKSRLLLSNKQSIVTTKLPVLCNYEDAQPEMLVEGVIVQISTNYVLVLFCNDVKGLIPRKELSDVDIRYPEKVFSLGQVVKCRVLSADAQQKQMTLSMKNMTDAHQQIALPKDFEIGKLVNVKVESKSDTGLNVKLLPSGLPAFLPLNHLSDHLENCQPLHTMYWPGDTVHDCVYIDSSGAIIVSRKKSYTQAKQSGLLVSSFSDIKPDMLVVGCLKKVMDYGVFVELPGSVTGLVPTRLMADKHVTSPALVYRLGQSLIAKVTEVNQEKKRFLLNLKLKEVHDDSTAPSINLLEDYLHEHDALVASGEKKGDGVLKQLAKVSVGDVVETVVHEKTSHGVLCALDSDVRGFATNAHIPGEQSYNVGDQVAALVLHIDLTSKCLELSLDQELVKHVNNFRDTKHSKIKPDQLLRSEVLLIHDNFTLVALKGHGLGRLAYLPVKRHLNDMGKVSPHLVGQVNNVVVKRLTGGRVLASLQLSEKMDGRVQTIREQASARARGDDFWTPTVAVGKTYNAEIASLHDLHAYVKIGFSEGRIHASEVVDELEDGGAPLRGLETGSLVKVRVIGSHEVKTHVHRHLAITRPYKTKTYVDCSLKPSKVDADSDVQLDYLSKFKPGQKVQAFVESYNNQCLWMQVSPKMTGKVHLLNVSDDPAVLEDPTQHMLLGTGYNATVVGMDKGKVSLSLTGTTKLVEGTVVNGMILKILPAAFIVQLPFYCVGKVAPPDASDIYSDTVMESYHVGQFVRCCVLHYDETKKNQVAVSLRDSRVFSDSYDDIDREVTFAELRVGQLVKGYVTTCSKAGLFVSLAHNITGRVKYSNLSEYIVKGSSHSLPICKVVTAKVIAEVESRAGRQVELSLLPRDTGLPDIIQEDERGLRRSKTSSSKTVKKKRRKTSESGLGAVDAEAAMGEANPELVVKKKKKMEKEVELSDRIKVGGIESGDVCQPKGKKRKLINEGDSKGDSSKNKATVKNQQKKVKVTTSAETATSSTVITKVSPQELENAPRLQVHGGFSWDTTITTLPTPGLTTILKVPSSRGSGNSAVTPKGSAPEFHDDSSSSGSDDEKELPKEKTKKLTQVERVAAARRREEDVYNTERRLLDNDWEPEAGDDYEKMVLASPNSSIVWLRYMAFYLQAAETERARSIAERALQTISFREEQERLNVWTALLNLENMYGTPASLNATFSRALQANDALKVYLQLINIYCHSDKNEQAEILYNTVVKKFGQTKDVWIKFGTFYMKNGQTALAQKVLDRSLKSLDKRQHVDVIAKFAQLEFQHGELERGKTMFESMLGTYPRRTDLWSVYIDMMIKAGQHDSVRQLFDRVIHMKLSARKMKFFFKKYLEFEERHGMADGVSRVRELALDYVESQDVEDD</sequence>
<dbReference type="Pfam" id="PF24685">
    <property type="entry name" value="OB_RRP5_4th"/>
    <property type="match status" value="1"/>
</dbReference>
<dbReference type="InterPro" id="IPR012340">
    <property type="entry name" value="NA-bd_OB-fold"/>
</dbReference>
<feature type="domain" description="S1 motif" evidence="6">
    <location>
        <begin position="1267"/>
        <end position="1337"/>
    </location>
</feature>
<feature type="compositionally biased region" description="Basic and acidic residues" evidence="5">
    <location>
        <begin position="59"/>
        <end position="83"/>
    </location>
</feature>
<dbReference type="Pfam" id="PF23459">
    <property type="entry name" value="S1_RRP5"/>
    <property type="match status" value="2"/>
</dbReference>
<dbReference type="SMART" id="SM00386">
    <property type="entry name" value="HAT"/>
    <property type="match status" value="6"/>
</dbReference>
<comment type="subcellular location">
    <subcellularLocation>
        <location evidence="1">Nucleus</location>
        <location evidence="1">Nucleolus</location>
    </subcellularLocation>
</comment>
<dbReference type="Pfam" id="PF00575">
    <property type="entry name" value="S1"/>
    <property type="match status" value="2"/>
</dbReference>
<organism evidence="7 8">
    <name type="scientific">Priapulus caudatus</name>
    <name type="common">Priapulid worm</name>
    <dbReference type="NCBI Taxonomy" id="37621"/>
    <lineage>
        <taxon>Eukaryota</taxon>
        <taxon>Metazoa</taxon>
        <taxon>Ecdysozoa</taxon>
        <taxon>Scalidophora</taxon>
        <taxon>Priapulida</taxon>
        <taxon>Priapulimorpha</taxon>
        <taxon>Priapulimorphida</taxon>
        <taxon>Priapulidae</taxon>
        <taxon>Priapulus</taxon>
    </lineage>
</organism>
<feature type="compositionally biased region" description="Basic and acidic residues" evidence="5">
    <location>
        <begin position="1526"/>
        <end position="1538"/>
    </location>
</feature>
<dbReference type="InterPro" id="IPR045209">
    <property type="entry name" value="Rrp5"/>
</dbReference>
<evidence type="ECO:0000256" key="1">
    <source>
        <dbReference type="ARBA" id="ARBA00004604"/>
    </source>
</evidence>
<dbReference type="SMART" id="SM00316">
    <property type="entry name" value="S1"/>
    <property type="match status" value="13"/>
</dbReference>
<dbReference type="InterPro" id="IPR011990">
    <property type="entry name" value="TPR-like_helical_dom_sf"/>
</dbReference>
<reference evidence="8" key="1">
    <citation type="submission" date="2025-08" db="UniProtKB">
        <authorList>
            <consortium name="RefSeq"/>
        </authorList>
    </citation>
    <scope>IDENTIFICATION</scope>
</reference>
<evidence type="ECO:0000256" key="4">
    <source>
        <dbReference type="ARBA" id="ARBA00023242"/>
    </source>
</evidence>
<dbReference type="CDD" id="cd04461">
    <property type="entry name" value="S1_Rrp5_repeat_hs8_sc7"/>
    <property type="match status" value="1"/>
</dbReference>
<evidence type="ECO:0000313" key="8">
    <source>
        <dbReference type="RefSeq" id="XP_014667836.1"/>
    </source>
</evidence>
<feature type="domain" description="S1 motif" evidence="6">
    <location>
        <begin position="131"/>
        <end position="220"/>
    </location>
</feature>
<accession>A0ABM1E6L5</accession>
<feature type="region of interest" description="Disordered" evidence="5">
    <location>
        <begin position="1"/>
        <end position="115"/>
    </location>
</feature>
<dbReference type="SUPFAM" id="SSF50249">
    <property type="entry name" value="Nucleic acid-binding proteins"/>
    <property type="match status" value="12"/>
</dbReference>
<keyword evidence="7" id="KW-1185">Reference proteome</keyword>
<dbReference type="Gene3D" id="2.40.50.140">
    <property type="entry name" value="Nucleic acid-binding proteins"/>
    <property type="match status" value="10"/>
</dbReference>
<feature type="domain" description="S1 motif" evidence="6">
    <location>
        <begin position="1083"/>
        <end position="1157"/>
    </location>
</feature>
<feature type="region of interest" description="Disordered" evidence="5">
    <location>
        <begin position="1602"/>
        <end position="1653"/>
    </location>
</feature>